<dbReference type="InterPro" id="IPR029057">
    <property type="entry name" value="PRTase-like"/>
</dbReference>
<dbReference type="SUPFAM" id="SSF53271">
    <property type="entry name" value="PRTase-like"/>
    <property type="match status" value="1"/>
</dbReference>
<dbReference type="Pfam" id="PF18912">
    <property type="entry name" value="DZR_2"/>
    <property type="match status" value="1"/>
</dbReference>
<dbReference type="PANTHER" id="PTHR47505:SF1">
    <property type="entry name" value="DNA UTILIZATION PROTEIN YHGH"/>
    <property type="match status" value="1"/>
</dbReference>
<dbReference type="InterPro" id="IPR044005">
    <property type="entry name" value="DZR_2"/>
</dbReference>
<keyword evidence="4" id="KW-0328">Glycosyltransferase</keyword>
<reference evidence="4 5" key="1">
    <citation type="submission" date="2015-09" db="EMBL/GenBank/DDBJ databases">
        <authorList>
            <consortium name="Pathogen Informatics"/>
        </authorList>
    </citation>
    <scope>NUCLEOTIDE SEQUENCE [LARGE SCALE GENOMIC DNA]</scope>
    <source>
        <strain evidence="4 5">2789STDY5608850</strain>
    </source>
</reference>
<feature type="domain" description="Double zinc ribbon" evidence="3">
    <location>
        <begin position="78"/>
        <end position="135"/>
    </location>
</feature>
<dbReference type="CDD" id="cd06223">
    <property type="entry name" value="PRTases_typeI"/>
    <property type="match status" value="1"/>
</dbReference>
<accession>A0A174CNV6</accession>
<dbReference type="InterPro" id="IPR051910">
    <property type="entry name" value="ComF/GntX_DNA_util-trans"/>
</dbReference>
<dbReference type="Gene3D" id="3.40.50.2020">
    <property type="match status" value="1"/>
</dbReference>
<dbReference type="PANTHER" id="PTHR47505">
    <property type="entry name" value="DNA UTILIZATION PROTEIN YHGH"/>
    <property type="match status" value="1"/>
</dbReference>
<sequence length="308" mass="34850">MCLRHFCIAIPVYVSFKKESSIIKHRITEENTIGKIQFTERKTTTKNSDPVRRKTSAEVTFPANNPYAVNAGRIKQFLTDLLFPRRCPVCGGIVLPKGELICPGCVKKLSFVKQPVCKKCGKEITSAEREYCLDCTKHKRSFDYGRALLNYNDTAKKSMADIKYRNRREYLDFYAEAVCLRYGKLLMRLGADALVPVPVHPSRRRQRGFNQAEIFADRIGARLGIPVCPEMLVRRKKTAPQKQLNPKERLHNLEEAFAAGAVPEEVTRVILVDDIYTTGSTMEACARALLRAGVKNVYFIAICIGRGQ</sequence>
<organism evidence="4 5">
    <name type="scientific">Hungatella hathewayi</name>
    <dbReference type="NCBI Taxonomy" id="154046"/>
    <lineage>
        <taxon>Bacteria</taxon>
        <taxon>Bacillati</taxon>
        <taxon>Bacillota</taxon>
        <taxon>Clostridia</taxon>
        <taxon>Lachnospirales</taxon>
        <taxon>Lachnospiraceae</taxon>
        <taxon>Hungatella</taxon>
    </lineage>
</organism>
<evidence type="ECO:0000259" key="3">
    <source>
        <dbReference type="Pfam" id="PF18912"/>
    </source>
</evidence>
<evidence type="ECO:0000313" key="4">
    <source>
        <dbReference type="EMBL" id="CUO15161.1"/>
    </source>
</evidence>
<keyword evidence="4" id="KW-0808">Transferase</keyword>
<dbReference type="Proteomes" id="UP000095651">
    <property type="component" value="Unassembled WGS sequence"/>
</dbReference>
<name>A0A174CNV6_9FIRM</name>
<dbReference type="AlphaFoldDB" id="A0A174CNV6"/>
<gene>
    <name evidence="4" type="ORF">ERS852407_01992</name>
</gene>
<proteinExistence type="inferred from homology"/>
<evidence type="ECO:0000259" key="2">
    <source>
        <dbReference type="Pfam" id="PF00156"/>
    </source>
</evidence>
<feature type="domain" description="Phosphoribosyltransferase" evidence="2">
    <location>
        <begin position="214"/>
        <end position="303"/>
    </location>
</feature>
<protein>
    <submittedName>
        <fullName evidence="4">Phosphoribosyltransferase</fullName>
    </submittedName>
</protein>
<evidence type="ECO:0000256" key="1">
    <source>
        <dbReference type="ARBA" id="ARBA00008007"/>
    </source>
</evidence>
<comment type="similarity">
    <text evidence="1">Belongs to the ComF/GntX family.</text>
</comment>
<dbReference type="GO" id="GO:0016757">
    <property type="term" value="F:glycosyltransferase activity"/>
    <property type="evidence" value="ECO:0007669"/>
    <property type="project" value="UniProtKB-KW"/>
</dbReference>
<dbReference type="InterPro" id="IPR000836">
    <property type="entry name" value="PRTase_dom"/>
</dbReference>
<dbReference type="EMBL" id="CYZE01000004">
    <property type="protein sequence ID" value="CUO15161.1"/>
    <property type="molecule type" value="Genomic_DNA"/>
</dbReference>
<evidence type="ECO:0000313" key="5">
    <source>
        <dbReference type="Proteomes" id="UP000095651"/>
    </source>
</evidence>
<dbReference type="Pfam" id="PF00156">
    <property type="entry name" value="Pribosyltran"/>
    <property type="match status" value="1"/>
</dbReference>